<organism evidence="2 3">
    <name type="scientific">Rhodocollybia butyracea</name>
    <dbReference type="NCBI Taxonomy" id="206335"/>
    <lineage>
        <taxon>Eukaryota</taxon>
        <taxon>Fungi</taxon>
        <taxon>Dikarya</taxon>
        <taxon>Basidiomycota</taxon>
        <taxon>Agaricomycotina</taxon>
        <taxon>Agaricomycetes</taxon>
        <taxon>Agaricomycetidae</taxon>
        <taxon>Agaricales</taxon>
        <taxon>Marasmiineae</taxon>
        <taxon>Omphalotaceae</taxon>
        <taxon>Rhodocollybia</taxon>
    </lineage>
</organism>
<evidence type="ECO:0000256" key="1">
    <source>
        <dbReference type="ARBA" id="ARBA00020998"/>
    </source>
</evidence>
<keyword evidence="3" id="KW-1185">Reference proteome</keyword>
<evidence type="ECO:0000313" key="2">
    <source>
        <dbReference type="EMBL" id="KAF9075542.1"/>
    </source>
</evidence>
<dbReference type="Gene3D" id="3.30.70.120">
    <property type="match status" value="1"/>
</dbReference>
<evidence type="ECO:0000313" key="3">
    <source>
        <dbReference type="Proteomes" id="UP000772434"/>
    </source>
</evidence>
<dbReference type="PANTHER" id="PTHR41774">
    <property type="match status" value="1"/>
</dbReference>
<accession>A0A9P5UDU6</accession>
<dbReference type="PANTHER" id="PTHR41774:SF1">
    <property type="entry name" value="NGG1P INTERACTING FACTOR NIF3"/>
    <property type="match status" value="1"/>
</dbReference>
<dbReference type="InterPro" id="IPR036069">
    <property type="entry name" value="DUF34/NIF3_sf"/>
</dbReference>
<gene>
    <name evidence="2" type="ORF">BDP27DRAFT_1286226</name>
</gene>
<comment type="caution">
    <text evidence="2">The sequence shown here is derived from an EMBL/GenBank/DDBJ whole genome shotgun (WGS) entry which is preliminary data.</text>
</comment>
<dbReference type="OrthoDB" id="15981at2759"/>
<proteinExistence type="predicted"/>
<dbReference type="Proteomes" id="UP000772434">
    <property type="component" value="Unassembled WGS sequence"/>
</dbReference>
<dbReference type="SUPFAM" id="SSF102705">
    <property type="entry name" value="NIF3 (NGG1p interacting factor 3)-like"/>
    <property type="match status" value="1"/>
</dbReference>
<protein>
    <recommendedName>
        <fullName evidence="1">ATP phosphoribosyltransferase</fullName>
    </recommendedName>
</protein>
<dbReference type="EMBL" id="JADNRY010000009">
    <property type="protein sequence ID" value="KAF9075542.1"/>
    <property type="molecule type" value="Genomic_DNA"/>
</dbReference>
<reference evidence="2" key="1">
    <citation type="submission" date="2020-11" db="EMBL/GenBank/DDBJ databases">
        <authorList>
            <consortium name="DOE Joint Genome Institute"/>
            <person name="Ahrendt S."/>
            <person name="Riley R."/>
            <person name="Andreopoulos W."/>
            <person name="Labutti K."/>
            <person name="Pangilinan J."/>
            <person name="Ruiz-Duenas F.J."/>
            <person name="Barrasa J.M."/>
            <person name="Sanchez-Garcia M."/>
            <person name="Camarero S."/>
            <person name="Miyauchi S."/>
            <person name="Serrano A."/>
            <person name="Linde D."/>
            <person name="Babiker R."/>
            <person name="Drula E."/>
            <person name="Ayuso-Fernandez I."/>
            <person name="Pacheco R."/>
            <person name="Padilla G."/>
            <person name="Ferreira P."/>
            <person name="Barriuso J."/>
            <person name="Kellner H."/>
            <person name="Castanera R."/>
            <person name="Alfaro M."/>
            <person name="Ramirez L."/>
            <person name="Pisabarro A.G."/>
            <person name="Kuo A."/>
            <person name="Tritt A."/>
            <person name="Lipzen A."/>
            <person name="He G."/>
            <person name="Yan M."/>
            <person name="Ng V."/>
            <person name="Cullen D."/>
            <person name="Martin F."/>
            <person name="Rosso M.-N."/>
            <person name="Henrissat B."/>
            <person name="Hibbett D."/>
            <person name="Martinez A.T."/>
            <person name="Grigoriev I.V."/>
        </authorList>
    </citation>
    <scope>NUCLEOTIDE SEQUENCE</scope>
    <source>
        <strain evidence="2">AH 40177</strain>
    </source>
</reference>
<dbReference type="InterPro" id="IPR015867">
    <property type="entry name" value="N-reg_PII/ATP_PRibTrfase_C"/>
</dbReference>
<name>A0A9P5UDU6_9AGAR</name>
<dbReference type="AlphaFoldDB" id="A0A9P5UDU6"/>
<sequence length="115" mass="13101">MAAVQKYKLVFFTPTTSTSTILDHLFTKYPQELGKIGNYEQCAFITRGTGQFKPTADAQPAIGTLGQLEFVEEDRVELLVNDQGQKVQLKNAIQELQKVHPYDEVPYDIYKMEEL</sequence>